<dbReference type="Gene3D" id="3.30.530.20">
    <property type="match status" value="1"/>
</dbReference>
<protein>
    <submittedName>
        <fullName evidence="2">Uncharacterized protein</fullName>
    </submittedName>
</protein>
<keyword evidence="3" id="KW-1185">Reference proteome</keyword>
<name>A0ABV8QBL4_9GAMM</name>
<dbReference type="InterPro" id="IPR023393">
    <property type="entry name" value="START-like_dom_sf"/>
</dbReference>
<reference evidence="3" key="1">
    <citation type="journal article" date="2019" name="Int. J. Syst. Evol. Microbiol.">
        <title>The Global Catalogue of Microorganisms (GCM) 10K type strain sequencing project: providing services to taxonomists for standard genome sequencing and annotation.</title>
        <authorList>
            <consortium name="The Broad Institute Genomics Platform"/>
            <consortium name="The Broad Institute Genome Sequencing Center for Infectious Disease"/>
            <person name="Wu L."/>
            <person name="Ma J."/>
        </authorList>
    </citation>
    <scope>NUCLEOTIDE SEQUENCE [LARGE SCALE GENOMIC DNA]</scope>
    <source>
        <strain evidence="3">CECT 7297</strain>
    </source>
</reference>
<dbReference type="SUPFAM" id="SSF55961">
    <property type="entry name" value="Bet v1-like"/>
    <property type="match status" value="1"/>
</dbReference>
<keyword evidence="1" id="KW-1133">Transmembrane helix</keyword>
<dbReference type="EMBL" id="JBHSDI010000001">
    <property type="protein sequence ID" value="MFC4257720.1"/>
    <property type="molecule type" value="Genomic_DNA"/>
</dbReference>
<keyword evidence="1" id="KW-0812">Transmembrane</keyword>
<dbReference type="Proteomes" id="UP001595798">
    <property type="component" value="Unassembled WGS sequence"/>
</dbReference>
<organism evidence="2 3">
    <name type="scientific">Marinobacter lacisalsi</name>
    <dbReference type="NCBI Taxonomy" id="475979"/>
    <lineage>
        <taxon>Bacteria</taxon>
        <taxon>Pseudomonadati</taxon>
        <taxon>Pseudomonadota</taxon>
        <taxon>Gammaproteobacteria</taxon>
        <taxon>Pseudomonadales</taxon>
        <taxon>Marinobacteraceae</taxon>
        <taxon>Marinobacter</taxon>
    </lineage>
</organism>
<dbReference type="RefSeq" id="WP_379884971.1">
    <property type="nucleotide sequence ID" value="NZ_JBHSDI010000001.1"/>
</dbReference>
<proteinExistence type="predicted"/>
<evidence type="ECO:0000256" key="1">
    <source>
        <dbReference type="SAM" id="Phobius"/>
    </source>
</evidence>
<comment type="caution">
    <text evidence="2">The sequence shown here is derived from an EMBL/GenBank/DDBJ whole genome shotgun (WGS) entry which is preliminary data.</text>
</comment>
<keyword evidence="1" id="KW-0472">Membrane</keyword>
<accession>A0ABV8QBL4</accession>
<evidence type="ECO:0000313" key="2">
    <source>
        <dbReference type="EMBL" id="MFC4257720.1"/>
    </source>
</evidence>
<evidence type="ECO:0000313" key="3">
    <source>
        <dbReference type="Proteomes" id="UP001595798"/>
    </source>
</evidence>
<feature type="transmembrane region" description="Helical" evidence="1">
    <location>
        <begin position="60"/>
        <end position="79"/>
    </location>
</feature>
<gene>
    <name evidence="2" type="ORF">ACFOZ5_01605</name>
</gene>
<sequence>MRAVQEATNALIDGTPRVTFSLKDEPTDGPKKLDPVSTTAFLMAMTTTEKDTGIFPMRKFTKSIFALILLTFLLILIAVNPREVDVTESVVIDGNREEIWRAVTDFEGSFHESNTAHLSTTITSEPSAPFREGLTFTQVETVGGYRGALDGRVYDVYPKDRYRWSADTTYRVLGIDLLEIQEGGDLRIEATRTGPGLRLSHRVYGQFPDTIGGRMASWFMSALLDIEADAAHHTLVELNYIKNEVESDDT</sequence>